<evidence type="ECO:0000313" key="1">
    <source>
        <dbReference type="EMBL" id="KAJ9071771.1"/>
    </source>
</evidence>
<proteinExistence type="predicted"/>
<organism evidence="1 2">
    <name type="scientific">Entomophthora muscae</name>
    <dbReference type="NCBI Taxonomy" id="34485"/>
    <lineage>
        <taxon>Eukaryota</taxon>
        <taxon>Fungi</taxon>
        <taxon>Fungi incertae sedis</taxon>
        <taxon>Zoopagomycota</taxon>
        <taxon>Entomophthoromycotina</taxon>
        <taxon>Entomophthoromycetes</taxon>
        <taxon>Entomophthorales</taxon>
        <taxon>Entomophthoraceae</taxon>
        <taxon>Entomophthora</taxon>
    </lineage>
</organism>
<evidence type="ECO:0000313" key="2">
    <source>
        <dbReference type="Proteomes" id="UP001165960"/>
    </source>
</evidence>
<protein>
    <submittedName>
        <fullName evidence="1">Uncharacterized protein</fullName>
    </submittedName>
</protein>
<accession>A0ACC2TBD5</accession>
<reference evidence="1" key="1">
    <citation type="submission" date="2022-04" db="EMBL/GenBank/DDBJ databases">
        <title>Genome of the entomopathogenic fungus Entomophthora muscae.</title>
        <authorList>
            <person name="Elya C."/>
            <person name="Lovett B.R."/>
            <person name="Lee E."/>
            <person name="Macias A.M."/>
            <person name="Hajek A.E."/>
            <person name="De Bivort B.L."/>
            <person name="Kasson M.T."/>
            <person name="De Fine Licht H.H."/>
            <person name="Stajich J.E."/>
        </authorList>
    </citation>
    <scope>NUCLEOTIDE SEQUENCE</scope>
    <source>
        <strain evidence="1">Berkeley</strain>
    </source>
</reference>
<gene>
    <name evidence="1" type="ORF">DSO57_1033780</name>
</gene>
<keyword evidence="2" id="KW-1185">Reference proteome</keyword>
<dbReference type="Proteomes" id="UP001165960">
    <property type="component" value="Unassembled WGS sequence"/>
</dbReference>
<dbReference type="EMBL" id="QTSX02003111">
    <property type="protein sequence ID" value="KAJ9071771.1"/>
    <property type="molecule type" value="Genomic_DNA"/>
</dbReference>
<sequence>MLLFLPLILSIAAAPACSDYVCVEILEKKDVFQFTLPEKRIRSIWQLGLVQGWTEQICSLLGLTEQETTGFTSNDERPCPIPRAQASPQDHAKRCQKHKHHIRNTPVLFQAGHHSSQ</sequence>
<name>A0ACC2TBD5_9FUNG</name>
<comment type="caution">
    <text evidence="1">The sequence shown here is derived from an EMBL/GenBank/DDBJ whole genome shotgun (WGS) entry which is preliminary data.</text>
</comment>